<evidence type="ECO:0000313" key="1">
    <source>
        <dbReference type="EMBL" id="KAK6353002.1"/>
    </source>
</evidence>
<dbReference type="EMBL" id="JAVHNQ010000003">
    <property type="protein sequence ID" value="KAK6353002.1"/>
    <property type="molecule type" value="Genomic_DNA"/>
</dbReference>
<name>A0AAV9UZE0_9PEZI</name>
<keyword evidence="2" id="KW-1185">Reference proteome</keyword>
<reference evidence="1 2" key="1">
    <citation type="submission" date="2019-10" db="EMBL/GenBank/DDBJ databases">
        <authorList>
            <person name="Palmer J.M."/>
        </authorList>
    </citation>
    <scope>NUCLEOTIDE SEQUENCE [LARGE SCALE GENOMIC DNA]</scope>
    <source>
        <strain evidence="1 2">TWF696</strain>
    </source>
</reference>
<dbReference type="Proteomes" id="UP001375240">
    <property type="component" value="Unassembled WGS sequence"/>
</dbReference>
<gene>
    <name evidence="1" type="ORF">TWF696_004990</name>
</gene>
<evidence type="ECO:0000313" key="2">
    <source>
        <dbReference type="Proteomes" id="UP001375240"/>
    </source>
</evidence>
<comment type="caution">
    <text evidence="1">The sequence shown here is derived from an EMBL/GenBank/DDBJ whole genome shotgun (WGS) entry which is preliminary data.</text>
</comment>
<accession>A0AAV9UZE0</accession>
<dbReference type="AlphaFoldDB" id="A0AAV9UZE0"/>
<protein>
    <submittedName>
        <fullName evidence="1">Uncharacterized protein</fullName>
    </submittedName>
</protein>
<proteinExistence type="predicted"/>
<organism evidence="1 2">
    <name type="scientific">Orbilia brochopaga</name>
    <dbReference type="NCBI Taxonomy" id="3140254"/>
    <lineage>
        <taxon>Eukaryota</taxon>
        <taxon>Fungi</taxon>
        <taxon>Dikarya</taxon>
        <taxon>Ascomycota</taxon>
        <taxon>Pezizomycotina</taxon>
        <taxon>Orbiliomycetes</taxon>
        <taxon>Orbiliales</taxon>
        <taxon>Orbiliaceae</taxon>
        <taxon>Orbilia</taxon>
    </lineage>
</organism>
<sequence>MSLRTSQRLHARYLKINTGNILSLSTRPFGFGLRVLACSPHAVAKQTRAFGSDTWATSEPVHPPLSVAQTFVREFQNAKIAFTPQGIPELERCCAPFSYAQIFPDRASDADIYELLQSFLEVPEYDPTEDEEYLLRNSMWAKFRSPRSPWRSEYAWHRYQRYKVWLIWEALYYRSPKFKKLMEQEEIGSQSAYRGDRLATGVLWQLLELFYRDGLVNRGDVDRLPDPIVYTLGEGSSVESPLEA</sequence>